<feature type="binding site" evidence="19">
    <location>
        <position position="873"/>
    </location>
    <ligand>
        <name>Mg(2+)</name>
        <dbReference type="ChEBI" id="CHEBI:18420"/>
        <label>3</label>
    </ligand>
</feature>
<keyword evidence="6 19" id="KW-0436">Ligase</keyword>
<evidence type="ECO:0000256" key="7">
    <source>
        <dbReference type="ARBA" id="ARBA00022605"/>
    </source>
</evidence>
<dbReference type="InterPro" id="IPR036914">
    <property type="entry name" value="MGS-like_dom_sf"/>
</dbReference>
<dbReference type="FunFam" id="3.30.470.20:FF:000007">
    <property type="entry name" value="Carbamoyl-phosphate synthase large chain"/>
    <property type="match status" value="1"/>
</dbReference>
<dbReference type="AlphaFoldDB" id="A0A1M5NG20"/>
<evidence type="ECO:0000313" key="22">
    <source>
        <dbReference type="EMBL" id="SHG88458.1"/>
    </source>
</evidence>
<feature type="binding site" evidence="19">
    <location>
        <position position="268"/>
    </location>
    <ligand>
        <name>ATP</name>
        <dbReference type="ChEBI" id="CHEBI:30616"/>
        <label>1</label>
    </ligand>
</feature>
<dbReference type="CDD" id="cd01424">
    <property type="entry name" value="MGS_CPS_II"/>
    <property type="match status" value="1"/>
</dbReference>
<dbReference type="PANTHER" id="PTHR11405">
    <property type="entry name" value="CARBAMOYLTRANSFERASE FAMILY MEMBER"/>
    <property type="match status" value="1"/>
</dbReference>
<dbReference type="UniPathway" id="UPA00068">
    <property type="reaction ID" value="UER00171"/>
</dbReference>
<feature type="binding site" evidence="19">
    <location>
        <position position="861"/>
    </location>
    <ligand>
        <name>Mn(2+)</name>
        <dbReference type="ChEBI" id="CHEBI:29035"/>
        <label>3</label>
    </ligand>
</feature>
<evidence type="ECO:0000259" key="20">
    <source>
        <dbReference type="PROSITE" id="PS50975"/>
    </source>
</evidence>
<dbReference type="GO" id="GO:0005737">
    <property type="term" value="C:cytoplasm"/>
    <property type="evidence" value="ECO:0007669"/>
    <property type="project" value="TreeGrafter"/>
</dbReference>
<evidence type="ECO:0000259" key="21">
    <source>
        <dbReference type="PROSITE" id="PS51855"/>
    </source>
</evidence>
<feature type="binding site" evidence="19">
    <location>
        <position position="875"/>
    </location>
    <ligand>
        <name>Mn(2+)</name>
        <dbReference type="ChEBI" id="CHEBI:29035"/>
        <label>4</label>
    </ligand>
</feature>
<comment type="caution">
    <text evidence="19">Lacks conserved residue(s) required for the propagation of feature annotation.</text>
</comment>
<feature type="binding site" evidence="19">
    <location>
        <position position="786"/>
    </location>
    <ligand>
        <name>ATP</name>
        <dbReference type="ChEBI" id="CHEBI:30616"/>
        <label>2</label>
    </ligand>
</feature>
<feature type="binding site" evidence="19">
    <location>
        <position position="875"/>
    </location>
    <ligand>
        <name>Mg(2+)</name>
        <dbReference type="ChEBI" id="CHEBI:18420"/>
        <label>4</label>
    </ligand>
</feature>
<evidence type="ECO:0000256" key="9">
    <source>
        <dbReference type="ARBA" id="ARBA00022737"/>
    </source>
</evidence>
<feature type="binding site" evidence="19">
    <location>
        <position position="818"/>
    </location>
    <ligand>
        <name>ATP</name>
        <dbReference type="ChEBI" id="CHEBI:30616"/>
        <label>2</label>
    </ligand>
</feature>
<dbReference type="Pfam" id="PF02787">
    <property type="entry name" value="CPSase_L_D3"/>
    <property type="match status" value="1"/>
</dbReference>
<dbReference type="SUPFAM" id="SSF52440">
    <property type="entry name" value="PreATP-grasp domain"/>
    <property type="match status" value="2"/>
</dbReference>
<feature type="binding site" evidence="19">
    <location>
        <position position="325"/>
    </location>
    <ligand>
        <name>Mg(2+)</name>
        <dbReference type="ChEBI" id="CHEBI:18420"/>
        <label>1</label>
    </ligand>
</feature>
<dbReference type="GO" id="GO:0046872">
    <property type="term" value="F:metal ion binding"/>
    <property type="evidence" value="ECO:0007669"/>
    <property type="project" value="UniProtKB-KW"/>
</dbReference>
<keyword evidence="8" id="KW-0479">Metal-binding</keyword>
<dbReference type="InterPro" id="IPR005480">
    <property type="entry name" value="CPSase_lsu_oligo"/>
</dbReference>
<dbReference type="FunFam" id="3.40.50.20:FF:000001">
    <property type="entry name" value="Carbamoyl-phosphate synthase large chain"/>
    <property type="match status" value="1"/>
</dbReference>
<feature type="binding site" evidence="19">
    <location>
        <position position="327"/>
    </location>
    <ligand>
        <name>Mn(2+)</name>
        <dbReference type="ChEBI" id="CHEBI:29035"/>
        <label>2</label>
    </ligand>
</feature>
<feature type="domain" description="MGS-like" evidence="21">
    <location>
        <begin position="990"/>
        <end position="1123"/>
    </location>
</feature>
<evidence type="ECO:0000256" key="6">
    <source>
        <dbReference type="ARBA" id="ARBA00022598"/>
    </source>
</evidence>
<evidence type="ECO:0000256" key="16">
    <source>
        <dbReference type="ARBA" id="ARBA00048816"/>
    </source>
</evidence>
<keyword evidence="13 19" id="KW-0665">Pyrimidine biosynthesis</keyword>
<comment type="function">
    <text evidence="17 19">Large subunit of the glutamine-dependent carbamoyl phosphate synthetase (CPSase). CPSase catalyzes the formation of carbamoyl phosphate from the ammonia moiety of glutamine, carbonate, and phosphate donated by ATP, constituting the first step of 2 biosynthetic pathways, one leading to arginine and/or urea and the other to pyrimidine nucleotides. The large subunit (synthetase) binds the substrates ammonia (free or transferred from glutamine from the small subunit), hydrogencarbonate and ATP and carries out an ATP-coupled ligase reaction, activating hydrogencarbonate by forming carboxy phosphate which reacts with ammonia to form carbamoyl phosphate.</text>
</comment>
<feature type="binding site" evidence="19">
    <location>
        <position position="201"/>
    </location>
    <ligand>
        <name>ATP</name>
        <dbReference type="ChEBI" id="CHEBI:30616"/>
        <label>1</label>
    </ligand>
</feature>
<dbReference type="PROSITE" id="PS51257">
    <property type="entry name" value="PROKAR_LIPOPROTEIN"/>
    <property type="match status" value="1"/>
</dbReference>
<dbReference type="Gene3D" id="1.10.1030.10">
    <property type="entry name" value="Carbamoyl-phosphate synthetase, large subunit oligomerisation domain"/>
    <property type="match status" value="1"/>
</dbReference>
<keyword evidence="14" id="KW-0464">Manganese</keyword>
<dbReference type="InterPro" id="IPR033937">
    <property type="entry name" value="MGS_CPS_CarB"/>
</dbReference>
<dbReference type="EMBL" id="FQXB01000001">
    <property type="protein sequence ID" value="SHG88458.1"/>
    <property type="molecule type" value="Genomic_DNA"/>
</dbReference>
<dbReference type="PROSITE" id="PS00867">
    <property type="entry name" value="CPSASE_2"/>
    <property type="match status" value="2"/>
</dbReference>
<comment type="similarity">
    <text evidence="4 19">Belongs to the CarB family.</text>
</comment>
<proteinExistence type="inferred from homology"/>
<dbReference type="SUPFAM" id="SSF52335">
    <property type="entry name" value="Methylglyoxal synthase-like"/>
    <property type="match status" value="1"/>
</dbReference>
<dbReference type="GO" id="GO:0005524">
    <property type="term" value="F:ATP binding"/>
    <property type="evidence" value="ECO:0007669"/>
    <property type="project" value="UniProtKB-UniRule"/>
</dbReference>
<dbReference type="EC" id="6.3.4.16" evidence="19"/>
<comment type="subunit">
    <text evidence="18 19">Composed of two chains; the small (or glutamine) chain promotes the hydrolysis of glutamine to ammonia, which is used by the large (or ammonia) chain to synthesize carbamoyl phosphate. Tetramer of heterodimers (alpha,beta)4.</text>
</comment>
<comment type="catalytic activity">
    <reaction evidence="16 19">
        <text>hydrogencarbonate + L-glutamine + 2 ATP + H2O = carbamoyl phosphate + L-glutamate + 2 ADP + phosphate + 2 H(+)</text>
        <dbReference type="Rhea" id="RHEA:18633"/>
        <dbReference type="ChEBI" id="CHEBI:15377"/>
        <dbReference type="ChEBI" id="CHEBI:15378"/>
        <dbReference type="ChEBI" id="CHEBI:17544"/>
        <dbReference type="ChEBI" id="CHEBI:29985"/>
        <dbReference type="ChEBI" id="CHEBI:30616"/>
        <dbReference type="ChEBI" id="CHEBI:43474"/>
        <dbReference type="ChEBI" id="CHEBI:58228"/>
        <dbReference type="ChEBI" id="CHEBI:58359"/>
        <dbReference type="ChEBI" id="CHEBI:456216"/>
        <dbReference type="EC" id="6.3.5.5"/>
    </reaction>
</comment>
<feature type="binding site" evidence="19">
    <location>
        <position position="819"/>
    </location>
    <ligand>
        <name>ATP</name>
        <dbReference type="ChEBI" id="CHEBI:30616"/>
        <label>2</label>
    </ligand>
</feature>
<feature type="binding site" evidence="19">
    <location>
        <position position="325"/>
    </location>
    <ligand>
        <name>ATP</name>
        <dbReference type="ChEBI" id="CHEBI:30616"/>
        <label>1</label>
    </ligand>
</feature>
<dbReference type="InterPro" id="IPR011607">
    <property type="entry name" value="MGS-like_dom"/>
</dbReference>
<feature type="binding site" evidence="19">
    <location>
        <position position="861"/>
    </location>
    <ligand>
        <name>ATP</name>
        <dbReference type="ChEBI" id="CHEBI:30616"/>
        <label>2</label>
    </ligand>
</feature>
<feature type="binding site" evidence="19">
    <location>
        <position position="873"/>
    </location>
    <ligand>
        <name>Mn(2+)</name>
        <dbReference type="ChEBI" id="CHEBI:29035"/>
        <label>4</label>
    </ligand>
</feature>
<protein>
    <recommendedName>
        <fullName evidence="19">Carbamoyl phosphate synthase large chain</fullName>
        <ecNumber evidence="19">6.3.4.16</ecNumber>
        <ecNumber evidence="19">6.3.5.5</ecNumber>
    </recommendedName>
    <alternativeName>
        <fullName evidence="19">Carbamoyl phosphate synthetase ammonia chain</fullName>
    </alternativeName>
</protein>
<keyword evidence="23" id="KW-1185">Reference proteome</keyword>
<evidence type="ECO:0000313" key="23">
    <source>
        <dbReference type="Proteomes" id="UP000184074"/>
    </source>
</evidence>
<dbReference type="FunFam" id="1.10.1030.10:FF:000002">
    <property type="entry name" value="Carbamoyl-phosphate synthase large chain"/>
    <property type="match status" value="1"/>
</dbReference>
<dbReference type="SMART" id="SM00851">
    <property type="entry name" value="MGS"/>
    <property type="match status" value="1"/>
</dbReference>
<dbReference type="Pfam" id="PF02786">
    <property type="entry name" value="CPSase_L_D2"/>
    <property type="match status" value="2"/>
</dbReference>
<keyword evidence="7 19" id="KW-0028">Amino-acid biosynthesis</keyword>
<dbReference type="InterPro" id="IPR058047">
    <property type="entry name" value="CPSase_preATP-grasp"/>
</dbReference>
<feature type="binding site" evidence="19">
    <location>
        <position position="325"/>
    </location>
    <ligand>
        <name>Mn(2+)</name>
        <dbReference type="ChEBI" id="CHEBI:29035"/>
        <label>2</label>
    </ligand>
</feature>
<name>A0A1M5NG20_9RHOB</name>
<dbReference type="SUPFAM" id="SSF56059">
    <property type="entry name" value="Glutathione synthetase ATP-binding domain-like"/>
    <property type="match status" value="2"/>
</dbReference>
<reference evidence="22 23" key="1">
    <citation type="submission" date="2016-11" db="EMBL/GenBank/DDBJ databases">
        <authorList>
            <person name="Jaros S."/>
            <person name="Januszkiewicz K."/>
            <person name="Wedrychowicz H."/>
        </authorList>
    </citation>
    <scope>NUCLEOTIDE SEQUENCE [LARGE SCALE GENOMIC DNA]</scope>
    <source>
        <strain evidence="22 23">DSM 28715</strain>
    </source>
</reference>
<keyword evidence="9 19" id="KW-0677">Repeat</keyword>
<dbReference type="PRINTS" id="PR00098">
    <property type="entry name" value="CPSASE"/>
</dbReference>
<dbReference type="InterPro" id="IPR005483">
    <property type="entry name" value="CPSase_dom"/>
</dbReference>
<dbReference type="Proteomes" id="UP000184074">
    <property type="component" value="Unassembled WGS sequence"/>
</dbReference>
<dbReference type="GO" id="GO:0044205">
    <property type="term" value="P:'de novo' UMP biosynthetic process"/>
    <property type="evidence" value="ECO:0007669"/>
    <property type="project" value="UniProtKB-UniRule"/>
</dbReference>
<dbReference type="PROSITE" id="PS51855">
    <property type="entry name" value="MGS"/>
    <property type="match status" value="1"/>
</dbReference>
<evidence type="ECO:0000256" key="8">
    <source>
        <dbReference type="ARBA" id="ARBA00022723"/>
    </source>
</evidence>
<feature type="binding site" evidence="19">
    <location>
        <position position="873"/>
    </location>
    <ligand>
        <name>Mn(2+)</name>
        <dbReference type="ChEBI" id="CHEBI:29035"/>
        <label>3</label>
    </ligand>
</feature>
<dbReference type="InterPro" id="IPR011761">
    <property type="entry name" value="ATP-grasp"/>
</dbReference>
<dbReference type="NCBIfam" id="NF009455">
    <property type="entry name" value="PRK12815.1"/>
    <property type="match status" value="1"/>
</dbReference>
<dbReference type="GO" id="GO:0004088">
    <property type="term" value="F:carbamoyl-phosphate synthase (glutamine-hydrolyzing) activity"/>
    <property type="evidence" value="ECO:0007669"/>
    <property type="project" value="UniProtKB-UniRule"/>
</dbReference>
<evidence type="ECO:0000256" key="17">
    <source>
        <dbReference type="ARBA" id="ARBA00057223"/>
    </source>
</evidence>
<dbReference type="PROSITE" id="PS00866">
    <property type="entry name" value="CPSASE_1"/>
    <property type="match status" value="1"/>
</dbReference>
<dbReference type="NCBIfam" id="TIGR01369">
    <property type="entry name" value="CPSaseII_lrg"/>
    <property type="match status" value="1"/>
</dbReference>
<dbReference type="GO" id="GO:0006526">
    <property type="term" value="P:L-arginine biosynthetic process"/>
    <property type="evidence" value="ECO:0007669"/>
    <property type="project" value="UniProtKB-UniRule"/>
</dbReference>
<comment type="pathway">
    <text evidence="2 19">Pyrimidine metabolism; UMP biosynthesis via de novo pathway; (S)-dihydroorotate from bicarbonate: step 1/3.</text>
</comment>
<feature type="region of interest" description="Allosteric domain" evidence="19">
    <location>
        <begin position="990"/>
        <end position="1123"/>
    </location>
</feature>
<comment type="pathway">
    <text evidence="3 19">Amino-acid biosynthesis; L-arginine biosynthesis; carbamoyl phosphate from bicarbonate: step 1/1.</text>
</comment>
<feature type="binding site" evidence="19">
    <location>
        <position position="195"/>
    </location>
    <ligand>
        <name>ATP</name>
        <dbReference type="ChEBI" id="CHEBI:30616"/>
        <label>1</label>
    </ligand>
</feature>
<feature type="binding site" evidence="19">
    <location>
        <position position="234"/>
    </location>
    <ligand>
        <name>ATP</name>
        <dbReference type="ChEBI" id="CHEBI:30616"/>
        <label>1</label>
    </ligand>
</feature>
<feature type="binding site" evidence="19">
    <location>
        <position position="820"/>
    </location>
    <ligand>
        <name>ATP</name>
        <dbReference type="ChEBI" id="CHEBI:30616"/>
        <label>2</label>
    </ligand>
</feature>
<feature type="binding site" evidence="19">
    <location>
        <position position="861"/>
    </location>
    <ligand>
        <name>Mg(2+)</name>
        <dbReference type="ChEBI" id="CHEBI:18420"/>
        <label>3</label>
    </ligand>
</feature>
<dbReference type="HAMAP" id="MF_01210_B">
    <property type="entry name" value="CPSase_L_chain_B"/>
    <property type="match status" value="1"/>
</dbReference>
<feature type="binding site" evidence="19">
    <location>
        <position position="311"/>
    </location>
    <ligand>
        <name>Mn(2+)</name>
        <dbReference type="ChEBI" id="CHEBI:29035"/>
        <label>1</label>
    </ligand>
</feature>
<comment type="catalytic activity">
    <reaction evidence="15 19">
        <text>hydrogencarbonate + NH4(+) + 2 ATP = carbamoyl phosphate + 2 ADP + phosphate + 2 H(+)</text>
        <dbReference type="Rhea" id="RHEA:18029"/>
        <dbReference type="ChEBI" id="CHEBI:15378"/>
        <dbReference type="ChEBI" id="CHEBI:17544"/>
        <dbReference type="ChEBI" id="CHEBI:28938"/>
        <dbReference type="ChEBI" id="CHEBI:30616"/>
        <dbReference type="ChEBI" id="CHEBI:43474"/>
        <dbReference type="ChEBI" id="CHEBI:58228"/>
        <dbReference type="ChEBI" id="CHEBI:456216"/>
        <dbReference type="EC" id="6.3.4.16"/>
    </reaction>
</comment>
<dbReference type="SMART" id="SM01096">
    <property type="entry name" value="CPSase_L_D3"/>
    <property type="match status" value="1"/>
</dbReference>
<evidence type="ECO:0000256" key="2">
    <source>
        <dbReference type="ARBA" id="ARBA00004812"/>
    </source>
</evidence>
<dbReference type="UniPathway" id="UPA00070">
    <property type="reaction ID" value="UER00115"/>
</dbReference>
<evidence type="ECO:0000256" key="1">
    <source>
        <dbReference type="ARBA" id="ARBA00001936"/>
    </source>
</evidence>
<feature type="region of interest" description="Carboxyphosphate synthetic domain" evidence="19">
    <location>
        <begin position="1"/>
        <end position="428"/>
    </location>
</feature>
<dbReference type="InterPro" id="IPR005479">
    <property type="entry name" value="CPAse_ATP-bd"/>
</dbReference>
<dbReference type="RefSeq" id="WP_072900086.1">
    <property type="nucleotide sequence ID" value="NZ_FQXB01000001.1"/>
</dbReference>
<organism evidence="22 23">
    <name type="scientific">Cognatiyoonia sediminum</name>
    <dbReference type="NCBI Taxonomy" id="1508389"/>
    <lineage>
        <taxon>Bacteria</taxon>
        <taxon>Pseudomonadati</taxon>
        <taxon>Pseudomonadota</taxon>
        <taxon>Alphaproteobacteria</taxon>
        <taxon>Rhodobacterales</taxon>
        <taxon>Paracoccaceae</taxon>
        <taxon>Cognatiyoonia</taxon>
    </lineage>
</organism>
<dbReference type="FunFam" id="3.30.470.20:FF:000013">
    <property type="entry name" value="Carbamoyl-phosphate synthase large chain"/>
    <property type="match status" value="1"/>
</dbReference>
<comment type="cofactor">
    <cofactor evidence="1">
        <name>Mn(2+)</name>
        <dbReference type="ChEBI" id="CHEBI:29035"/>
    </cofactor>
</comment>
<dbReference type="FunFam" id="3.40.50.20:FF:000003">
    <property type="entry name" value="Carbamoyl-phosphate synthase large chain"/>
    <property type="match status" value="1"/>
</dbReference>
<evidence type="ECO:0000256" key="10">
    <source>
        <dbReference type="ARBA" id="ARBA00022741"/>
    </source>
</evidence>
<feature type="binding site" evidence="19">
    <location>
        <position position="236"/>
    </location>
    <ligand>
        <name>ATP</name>
        <dbReference type="ChEBI" id="CHEBI:30616"/>
        <label>1</label>
    </ligand>
</feature>
<dbReference type="Gene3D" id="3.40.50.1380">
    <property type="entry name" value="Methylglyoxal synthase-like domain"/>
    <property type="match status" value="1"/>
</dbReference>
<feature type="binding site" evidence="19">
    <location>
        <position position="241"/>
    </location>
    <ligand>
        <name>ATP</name>
        <dbReference type="ChEBI" id="CHEBI:30616"/>
        <label>1</label>
    </ligand>
</feature>
<keyword evidence="11 19" id="KW-0067">ATP-binding</keyword>
<evidence type="ECO:0000256" key="5">
    <source>
        <dbReference type="ARBA" id="ARBA00022571"/>
    </source>
</evidence>
<dbReference type="PANTHER" id="PTHR11405:SF53">
    <property type="entry name" value="CARBAMOYL-PHOSPHATE SYNTHASE [AMMONIA], MITOCHONDRIAL"/>
    <property type="match status" value="1"/>
</dbReference>
<gene>
    <name evidence="19" type="primary">carB</name>
    <name evidence="22" type="ORF">SAMN05444003_1396</name>
</gene>
<dbReference type="Pfam" id="PF25596">
    <property type="entry name" value="CPSase_L_D1"/>
    <property type="match status" value="2"/>
</dbReference>
<feature type="binding site" evidence="19">
    <location>
        <position position="311"/>
    </location>
    <ligand>
        <name>Mg(2+)</name>
        <dbReference type="ChEBI" id="CHEBI:18420"/>
        <label>1</label>
    </ligand>
</feature>
<evidence type="ECO:0000256" key="4">
    <source>
        <dbReference type="ARBA" id="ARBA00009799"/>
    </source>
</evidence>
<comment type="cofactor">
    <cofactor evidence="19">
        <name>Mg(2+)</name>
        <dbReference type="ChEBI" id="CHEBI:18420"/>
    </cofactor>
    <cofactor evidence="19">
        <name>Mn(2+)</name>
        <dbReference type="ChEBI" id="CHEBI:29035"/>
    </cofactor>
    <text evidence="19">Binds 4 Mg(2+) or Mn(2+) ions per subunit.</text>
</comment>
<dbReference type="PROSITE" id="PS50975">
    <property type="entry name" value="ATP_GRASP"/>
    <property type="match status" value="2"/>
</dbReference>
<dbReference type="SUPFAM" id="SSF48108">
    <property type="entry name" value="Carbamoyl phosphate synthetase, large subunit connection domain"/>
    <property type="match status" value="1"/>
</dbReference>
<dbReference type="GO" id="GO:0006541">
    <property type="term" value="P:glutamine metabolic process"/>
    <property type="evidence" value="ECO:0007669"/>
    <property type="project" value="TreeGrafter"/>
</dbReference>
<dbReference type="Gene3D" id="3.40.50.20">
    <property type="match status" value="2"/>
</dbReference>
<evidence type="ECO:0000256" key="15">
    <source>
        <dbReference type="ARBA" id="ARBA00047359"/>
    </source>
</evidence>
<evidence type="ECO:0000256" key="3">
    <source>
        <dbReference type="ARBA" id="ARBA00005077"/>
    </source>
</evidence>
<dbReference type="EC" id="6.3.5.5" evidence="19"/>
<dbReference type="STRING" id="1508389.SAMN05444003_1396"/>
<feature type="binding site" evidence="19">
    <location>
        <position position="327"/>
    </location>
    <ligand>
        <name>Mg(2+)</name>
        <dbReference type="ChEBI" id="CHEBI:18420"/>
        <label>2</label>
    </ligand>
</feature>
<feature type="binding site" evidence="19">
    <location>
        <position position="202"/>
    </location>
    <ligand>
        <name>ATP</name>
        <dbReference type="ChEBI" id="CHEBI:30616"/>
        <label>1</label>
    </ligand>
</feature>
<feature type="binding site" evidence="19">
    <location>
        <position position="129"/>
    </location>
    <ligand>
        <name>ATP</name>
        <dbReference type="ChEBI" id="CHEBI:30616"/>
        <label>1</label>
    </ligand>
</feature>
<keyword evidence="5 19" id="KW-0055">Arginine biosynthesis</keyword>
<evidence type="ECO:0000256" key="18">
    <source>
        <dbReference type="ARBA" id="ARBA00062056"/>
    </source>
</evidence>
<feature type="binding site" evidence="19">
    <location>
        <position position="325"/>
    </location>
    <ligand>
        <name>Mg(2+)</name>
        <dbReference type="ChEBI" id="CHEBI:18420"/>
        <label>2</label>
    </ligand>
</feature>
<dbReference type="InterPro" id="IPR016185">
    <property type="entry name" value="PreATP-grasp_dom_sf"/>
</dbReference>
<dbReference type="GO" id="GO:0004087">
    <property type="term" value="F:carbamoyl-phosphate synthase (ammonia) activity"/>
    <property type="evidence" value="ECO:0007669"/>
    <property type="project" value="UniProtKB-EC"/>
</dbReference>
<evidence type="ECO:0000256" key="12">
    <source>
        <dbReference type="ARBA" id="ARBA00022842"/>
    </source>
</evidence>
<dbReference type="Pfam" id="PF02142">
    <property type="entry name" value="MGS"/>
    <property type="match status" value="1"/>
</dbReference>
<feature type="domain" description="ATP-grasp" evidence="20">
    <location>
        <begin position="711"/>
        <end position="902"/>
    </location>
</feature>
<sequence>MPKRTDIKSIMIIGAGPIIIGQACEFDYSGAQACKALKEEGYRVILVNSNPATIMTDPNMADATYIEPITPEVVAKIIEKERPDALLPTMGGQTGLNTSLALDDMGVLEKFNVEMIGARRDAIEMAEDRKLFRDAMDRLGIENPKATIVTAPFADDPQQRAWPRIQGNDRFKILEEGERLALEALEEIGLPAVIRPAFTMGGTGGGVAYNREEYIHYCRTGMDASPVAQILVDESLLGWKEYEMEVVRDKADNAIIICSIENVDPMGVHTGDSITVAPALTLTDKEYQIMRTHSINVLREIGVETGGSNVQWAVNPADGRMVVIEMNPRVSRSSALASKATGFPIAKVAAKLAVGYTLDELDNDITGVTPASFEPTIDYVVTKIPRFAFEKFAGSEPYLTTAMKSVGEAMSIGRTIHESMQKALASMETGLTGFDEIEIAGAPDKAAITKALAQQTPDRLRVIAQAMREGLSNDDIQAVTKFDPWFLDRIREIIDAEKTIRKNGLPVTEKELRAVKMLGFTDARLATLTGRDEAQIRNARHNLGVTAVFKRIDTCAAEFEAQTPYMYSTYETPVMGDVECEARPSNKKKVVVLGGGPNRIGQGIEFDYCCCHACYALKDQGYETIMVNCNPETVSTDYDTSDRLYFEPLTFEHVMEILRVEQENGSLHGVIVQFGGQTPLKLANALEGAGIPILGTSPDAIDLAEDRERFQDLVNRLGLKQPTNGIAHTDAEALEIASDIGFPLVIRPSYVLGGRAMEIVRDQSQLERYISDAVVVSGDSPVLLDSYLSGAVEVDVDCLSDGTNTHVAGIMQHIEEAGVHSGDSACSLPPHSLSEAMIEKIHRQTVALALELKVVGLMNVQFAVKDETVYLIEVNPRASRTVPFVAKATDSAIASIAARLMAGEPLTNFPMREPYAEVNDPMDVMPLGDAFTLADPNTPWFSVKEAVMPFNRFPGVDTILGPEMRSTGEVMGWARSFPRAFLKAQLGAGTTLPTEGTVFLSIRDADKTDEMLTAAKTLTDLGFTLYATRGTAKFLTGAGVDAQTVNKVYEGGRTVVDQMKDGEVSLVFNTTEGAAAVEDSRSMRAVCLNDKIPYYTTAAGAQAAVMAMKESVEGEIKVRALQG</sequence>
<dbReference type="Gene3D" id="3.30.470.20">
    <property type="entry name" value="ATP-grasp fold, B domain"/>
    <property type="match status" value="2"/>
</dbReference>
<accession>A0A1M5NG20</accession>
<dbReference type="InterPro" id="IPR036897">
    <property type="entry name" value="CarbamoylP_synth_lsu_oligo_sf"/>
</dbReference>
<dbReference type="Gene3D" id="3.30.1490.20">
    <property type="entry name" value="ATP-grasp fold, A domain"/>
    <property type="match status" value="1"/>
</dbReference>
<feature type="binding site" evidence="19">
    <location>
        <position position="821"/>
    </location>
    <ligand>
        <name>ATP</name>
        <dbReference type="ChEBI" id="CHEBI:30616"/>
        <label>2</label>
    </ligand>
</feature>
<feature type="binding site" evidence="19">
    <location>
        <position position="873"/>
    </location>
    <ligand>
        <name>ATP</name>
        <dbReference type="ChEBI" id="CHEBI:30616"/>
        <label>2</label>
    </ligand>
</feature>
<dbReference type="NCBIfam" id="NF003671">
    <property type="entry name" value="PRK05294.1"/>
    <property type="match status" value="1"/>
</dbReference>
<feature type="binding site" evidence="19">
    <location>
        <position position="747"/>
    </location>
    <ligand>
        <name>ATP</name>
        <dbReference type="ChEBI" id="CHEBI:30616"/>
        <label>2</label>
    </ligand>
</feature>
<evidence type="ECO:0000256" key="19">
    <source>
        <dbReference type="HAMAP-Rule" id="MF_01210"/>
    </source>
</evidence>
<feature type="binding site" evidence="19">
    <location>
        <position position="269"/>
    </location>
    <ligand>
        <name>ATP</name>
        <dbReference type="ChEBI" id="CHEBI:30616"/>
        <label>1</label>
    </ligand>
</feature>
<evidence type="ECO:0000256" key="13">
    <source>
        <dbReference type="ARBA" id="ARBA00022975"/>
    </source>
</evidence>
<feature type="binding site" evidence="19">
    <location>
        <position position="873"/>
    </location>
    <ligand>
        <name>Mg(2+)</name>
        <dbReference type="ChEBI" id="CHEBI:18420"/>
        <label>4</label>
    </ligand>
</feature>
<feature type="binding site" evidence="19">
    <location>
        <position position="325"/>
    </location>
    <ligand>
        <name>Mn(2+)</name>
        <dbReference type="ChEBI" id="CHEBI:29035"/>
        <label>1</label>
    </ligand>
</feature>
<dbReference type="OrthoDB" id="9804197at2"/>
<feature type="binding site" evidence="19">
    <location>
        <position position="793"/>
    </location>
    <ligand>
        <name>ATP</name>
        <dbReference type="ChEBI" id="CHEBI:30616"/>
        <label>2</label>
    </ligand>
</feature>
<feature type="domain" description="ATP-grasp" evidence="20">
    <location>
        <begin position="133"/>
        <end position="354"/>
    </location>
</feature>
<keyword evidence="10 19" id="KW-0547">Nucleotide-binding</keyword>
<feature type="binding site" evidence="19">
    <location>
        <position position="267"/>
    </location>
    <ligand>
        <name>ATP</name>
        <dbReference type="ChEBI" id="CHEBI:30616"/>
        <label>1</label>
    </ligand>
</feature>
<evidence type="ECO:0000256" key="11">
    <source>
        <dbReference type="ARBA" id="ARBA00022840"/>
    </source>
</evidence>
<comment type="domain">
    <text evidence="19">The large subunit is composed of 2 ATP-grasp domains that are involved in binding the 2 ATP molecules needed for carbamoyl phosphate synthesis. The N-terminal ATP-grasp domain (referred to as the carboxyphosphate synthetic component) catalyzes the ATP-dependent phosphorylation of hydrogencarbonate to carboxyphosphate and the subsequent nucleophilic attack by ammonia to form a carbamate intermediate. The C-terminal ATP-grasp domain (referred to as the carbamoyl phosphate synthetic component) then catalyzes the phosphorylation of carbamate with the second ATP to form the end product carbamoyl phosphate. The reactive and unstable enzyme intermediates are sequentially channeled from one active site to the next through the interior of the protein over a distance of at least 96 A.</text>
</comment>
<feature type="binding site" evidence="19">
    <location>
        <position position="311"/>
    </location>
    <ligand>
        <name>ATP</name>
        <dbReference type="ChEBI" id="CHEBI:30616"/>
        <label>1</label>
    </ligand>
</feature>
<evidence type="ECO:0000256" key="14">
    <source>
        <dbReference type="ARBA" id="ARBA00023211"/>
    </source>
</evidence>
<keyword evidence="12" id="KW-0460">Magnesium</keyword>
<dbReference type="InterPro" id="IPR006275">
    <property type="entry name" value="CPSase_lsu"/>
</dbReference>
<dbReference type="InterPro" id="IPR013815">
    <property type="entry name" value="ATP_grasp_subdomain_1"/>
</dbReference>
<feature type="binding site" evidence="19">
    <location>
        <position position="788"/>
    </location>
    <ligand>
        <name>ATP</name>
        <dbReference type="ChEBI" id="CHEBI:30616"/>
        <label>2</label>
    </ligand>
</feature>